<accession>A0A0J6Y969</accession>
<protein>
    <submittedName>
        <fullName evidence="2">Uncharacterized protein</fullName>
    </submittedName>
</protein>
<gene>
    <name evidence="2" type="ORF">CIRG_03971</name>
</gene>
<sequence>MCWVSNDRKADVRRNMYPTICAGINHIACILISHPRIAPGSTIRTNEVQGGLHTASVNGVKFVHDFCPLKRCFTISKSLNYAATAYRRKPFTLVIESKMAARPHNASKFPSNSKPIDSPSKAKEGSKIETASPVKSKPARRPREIA</sequence>
<reference evidence="3" key="1">
    <citation type="journal article" date="2010" name="Genome Res.">
        <title>Population genomic sequencing of Coccidioides fungi reveals recent hybridization and transposon control.</title>
        <authorList>
            <person name="Neafsey D.E."/>
            <person name="Barker B.M."/>
            <person name="Sharpton T.J."/>
            <person name="Stajich J.E."/>
            <person name="Park D.J."/>
            <person name="Whiston E."/>
            <person name="Hung C.-Y."/>
            <person name="McMahan C."/>
            <person name="White J."/>
            <person name="Sykes S."/>
            <person name="Heiman D."/>
            <person name="Young S."/>
            <person name="Zeng Q."/>
            <person name="Abouelleil A."/>
            <person name="Aftuck L."/>
            <person name="Bessette D."/>
            <person name="Brown A."/>
            <person name="FitzGerald M."/>
            <person name="Lui A."/>
            <person name="Macdonald J.P."/>
            <person name="Priest M."/>
            <person name="Orbach M.J."/>
            <person name="Galgiani J.N."/>
            <person name="Kirkland T.N."/>
            <person name="Cole G.T."/>
            <person name="Birren B.W."/>
            <person name="Henn M.R."/>
            <person name="Taylor J.W."/>
            <person name="Rounsley S.D."/>
        </authorList>
    </citation>
    <scope>NUCLEOTIDE SEQUENCE [LARGE SCALE GENOMIC DNA]</scope>
    <source>
        <strain evidence="3">RMSCC 2394</strain>
    </source>
</reference>
<proteinExistence type="predicted"/>
<dbReference type="EMBL" id="DS028094">
    <property type="protein sequence ID" value="KMP04280.1"/>
    <property type="molecule type" value="Genomic_DNA"/>
</dbReference>
<evidence type="ECO:0000313" key="3">
    <source>
        <dbReference type="Proteomes" id="UP000054565"/>
    </source>
</evidence>
<evidence type="ECO:0000256" key="1">
    <source>
        <dbReference type="SAM" id="MobiDB-lite"/>
    </source>
</evidence>
<feature type="region of interest" description="Disordered" evidence="1">
    <location>
        <begin position="102"/>
        <end position="146"/>
    </location>
</feature>
<dbReference type="AlphaFoldDB" id="A0A0J6Y969"/>
<dbReference type="Proteomes" id="UP000054565">
    <property type="component" value="Unassembled WGS sequence"/>
</dbReference>
<evidence type="ECO:0000313" key="2">
    <source>
        <dbReference type="EMBL" id="KMP04280.1"/>
    </source>
</evidence>
<name>A0A0J6Y969_COCIT</name>
<organism evidence="2 3">
    <name type="scientific">Coccidioides immitis RMSCC 2394</name>
    <dbReference type="NCBI Taxonomy" id="404692"/>
    <lineage>
        <taxon>Eukaryota</taxon>
        <taxon>Fungi</taxon>
        <taxon>Dikarya</taxon>
        <taxon>Ascomycota</taxon>
        <taxon>Pezizomycotina</taxon>
        <taxon>Eurotiomycetes</taxon>
        <taxon>Eurotiomycetidae</taxon>
        <taxon>Onygenales</taxon>
        <taxon>Onygenaceae</taxon>
        <taxon>Coccidioides</taxon>
    </lineage>
</organism>